<dbReference type="Proteomes" id="UP000682733">
    <property type="component" value="Unassembled WGS sequence"/>
</dbReference>
<evidence type="ECO:0000313" key="5">
    <source>
        <dbReference type="Proteomes" id="UP000663829"/>
    </source>
</evidence>
<sequence>MADAMLKHANSSTLPLSRYSTTAIETEKGDLALEAVVLIDVRREETDAKKGIGRALVLCFDGVAGTSRSNDNTSPSLE</sequence>
<evidence type="ECO:0000313" key="4">
    <source>
        <dbReference type="EMBL" id="CAF4025350.1"/>
    </source>
</evidence>
<dbReference type="EMBL" id="CAJOBA010036569">
    <property type="protein sequence ID" value="CAF4025350.1"/>
    <property type="molecule type" value="Genomic_DNA"/>
</dbReference>
<dbReference type="EMBL" id="CAJNOK010015034">
    <property type="protein sequence ID" value="CAF1216957.1"/>
    <property type="molecule type" value="Genomic_DNA"/>
</dbReference>
<name>A0A814X6U0_9BILA</name>
<dbReference type="Proteomes" id="UP000677228">
    <property type="component" value="Unassembled WGS sequence"/>
</dbReference>
<evidence type="ECO:0000313" key="3">
    <source>
        <dbReference type="EMBL" id="CAF3975924.1"/>
    </source>
</evidence>
<evidence type="ECO:0000313" key="1">
    <source>
        <dbReference type="EMBL" id="CAF1211982.1"/>
    </source>
</evidence>
<comment type="caution">
    <text evidence="1">The sequence shown here is derived from an EMBL/GenBank/DDBJ whole genome shotgun (WGS) entry which is preliminary data.</text>
</comment>
<keyword evidence="5" id="KW-1185">Reference proteome</keyword>
<accession>A0A814X6U0</accession>
<dbReference type="AlphaFoldDB" id="A0A814X6U0"/>
<dbReference type="Proteomes" id="UP000663829">
    <property type="component" value="Unassembled WGS sequence"/>
</dbReference>
<dbReference type="EMBL" id="CAJOBC010008976">
    <property type="protein sequence ID" value="CAF3975924.1"/>
    <property type="molecule type" value="Genomic_DNA"/>
</dbReference>
<gene>
    <name evidence="1" type="ORF">GPM918_LOCUS24257</name>
    <name evidence="2" type="ORF">OVA965_LOCUS24728</name>
    <name evidence="3" type="ORF">SRO942_LOCUS24255</name>
    <name evidence="4" type="ORF">TMI583_LOCUS25448</name>
</gene>
<dbReference type="Proteomes" id="UP000681722">
    <property type="component" value="Unassembled WGS sequence"/>
</dbReference>
<reference evidence="1" key="1">
    <citation type="submission" date="2021-02" db="EMBL/GenBank/DDBJ databases">
        <authorList>
            <person name="Nowell W R."/>
        </authorList>
    </citation>
    <scope>NUCLEOTIDE SEQUENCE</scope>
</reference>
<protein>
    <submittedName>
        <fullName evidence="1">Uncharacterized protein</fullName>
    </submittedName>
</protein>
<proteinExistence type="predicted"/>
<dbReference type="EMBL" id="CAJNOQ010008976">
    <property type="protein sequence ID" value="CAF1211982.1"/>
    <property type="molecule type" value="Genomic_DNA"/>
</dbReference>
<organism evidence="1 5">
    <name type="scientific">Didymodactylos carnosus</name>
    <dbReference type="NCBI Taxonomy" id="1234261"/>
    <lineage>
        <taxon>Eukaryota</taxon>
        <taxon>Metazoa</taxon>
        <taxon>Spiralia</taxon>
        <taxon>Gnathifera</taxon>
        <taxon>Rotifera</taxon>
        <taxon>Eurotatoria</taxon>
        <taxon>Bdelloidea</taxon>
        <taxon>Philodinida</taxon>
        <taxon>Philodinidae</taxon>
        <taxon>Didymodactylos</taxon>
    </lineage>
</organism>
<evidence type="ECO:0000313" key="2">
    <source>
        <dbReference type="EMBL" id="CAF1216957.1"/>
    </source>
</evidence>